<dbReference type="GO" id="GO:0000281">
    <property type="term" value="P:mitotic cytokinesis"/>
    <property type="evidence" value="ECO:0007669"/>
    <property type="project" value="TreeGrafter"/>
</dbReference>
<feature type="domain" description="BRCT" evidence="2">
    <location>
        <begin position="192"/>
        <end position="280"/>
    </location>
</feature>
<evidence type="ECO:0000259" key="2">
    <source>
        <dbReference type="PROSITE" id="PS50172"/>
    </source>
</evidence>
<dbReference type="Gene3D" id="1.20.900.10">
    <property type="entry name" value="Dbl homology (DH) domain"/>
    <property type="match status" value="1"/>
</dbReference>
<dbReference type="GO" id="GO:0005938">
    <property type="term" value="C:cell cortex"/>
    <property type="evidence" value="ECO:0007669"/>
    <property type="project" value="TreeGrafter"/>
</dbReference>
<evidence type="ECO:0000313" key="4">
    <source>
        <dbReference type="Proteomes" id="UP000078200"/>
    </source>
</evidence>
<feature type="domain" description="DH" evidence="1">
    <location>
        <begin position="315"/>
        <end position="504"/>
    </location>
</feature>
<dbReference type="SUPFAM" id="SSF48065">
    <property type="entry name" value="DBL homology domain (DH-domain)"/>
    <property type="match status" value="1"/>
</dbReference>
<dbReference type="GO" id="GO:0007399">
    <property type="term" value="P:nervous system development"/>
    <property type="evidence" value="ECO:0007669"/>
    <property type="project" value="TreeGrafter"/>
</dbReference>
<dbReference type="Pfam" id="PF21242">
    <property type="entry name" value="ECT2_PH"/>
    <property type="match status" value="1"/>
</dbReference>
<dbReference type="PROSITE" id="PS50010">
    <property type="entry name" value="DH_2"/>
    <property type="match status" value="1"/>
</dbReference>
<dbReference type="Pfam" id="PF12738">
    <property type="entry name" value="PTCB-BRCT"/>
    <property type="match status" value="1"/>
</dbReference>
<dbReference type="CDD" id="cd01229">
    <property type="entry name" value="PH_Ect2"/>
    <property type="match status" value="1"/>
</dbReference>
<dbReference type="Proteomes" id="UP000078200">
    <property type="component" value="Unassembled WGS sequence"/>
</dbReference>
<sequence>MSASASTPVNIRICLVGEVANDTSCCEAARTFNVPVVTSETGLELIADKEWRTYFVLKDFETPIYTAIVKTTQSILGPPAVIRGAALRGGLKQNPRPVYNYAMNGIVTYFSGIRSKELKKLVNIVHAMGGGARENMNLKITHLISTRSGGAEYVYAKTFGLTVVRPAWVYAAWEQRNQLDFRADTEEFSNKYYLKCFEGQKISFAGFPADEHKLMLEILEANGGVHVELDDPECTHIVVGQHATPVKREPKCSRAHILKSDWFWNTVKNGYAIEDDYRESLLPDSSFDKLEVCKITTQSDSSACKETHAMEKSSMRFNYFIEFYNTESNYVDILDTIINVFKTPLEERLRDNDVLLNEFNIKAIFDNFLPIHGVHKRIFEQLRAIHAKWSEDCLIGDIILRHRDSLIKAYTPYGNFIDRMKETLIQCERQHPRFQAFLKINEEKPSCKRQRLQDLIVYPVQRLPRIQLLLNNILKHTSDSNPDYLGLEDALKAIKEVTMDINERKRKTESQMATFHTFHDIEGCPPDLMSSHRELISRCKVNELSNTLSGRGNNLTLYLFSDVLEICRKVSRDFSNAKKCPGRRKAYKHLELISLKAIRFVVDLTDSSDAFALCWQEKEEEKVLAFTIVDEEVDKAVYLKVLRKQMMEYVCRSDMDELLICRTSQDIEVDVMGENLSTSILSKTFRLATSTPSKVGRIIPFRKTPSKLKRAASNLKISLFGSTNSLTPGSQLHPRRSISLG</sequence>
<dbReference type="InterPro" id="IPR035899">
    <property type="entry name" value="DBL_dom_sf"/>
</dbReference>
<name>A0A1A9V4U5_GLOAU</name>
<dbReference type="SMART" id="SM00292">
    <property type="entry name" value="BRCT"/>
    <property type="match status" value="2"/>
</dbReference>
<evidence type="ECO:0000259" key="1">
    <source>
        <dbReference type="PROSITE" id="PS50010"/>
    </source>
</evidence>
<dbReference type="PROSITE" id="PS50172">
    <property type="entry name" value="BRCT"/>
    <property type="match status" value="2"/>
</dbReference>
<keyword evidence="4" id="KW-1185">Reference proteome</keyword>
<dbReference type="InterPro" id="IPR049396">
    <property type="entry name" value="ECT2_BRCT0"/>
</dbReference>
<dbReference type="GO" id="GO:0005634">
    <property type="term" value="C:nucleus"/>
    <property type="evidence" value="ECO:0007669"/>
    <property type="project" value="InterPro"/>
</dbReference>
<dbReference type="PANTHER" id="PTHR16777:SF2">
    <property type="entry name" value="PROTEIN ECT2"/>
    <property type="match status" value="1"/>
</dbReference>
<dbReference type="InterPro" id="IPR001331">
    <property type="entry name" value="GDS_CDC24_CS"/>
</dbReference>
<dbReference type="STRING" id="7395.A0A1A9V4U5"/>
<dbReference type="Gene3D" id="3.40.50.10190">
    <property type="entry name" value="BRCT domain"/>
    <property type="match status" value="3"/>
</dbReference>
<dbReference type="SMART" id="SM00325">
    <property type="entry name" value="RhoGEF"/>
    <property type="match status" value="1"/>
</dbReference>
<protein>
    <recommendedName>
        <fullName evidence="5">DH domain-containing protein</fullName>
    </recommendedName>
</protein>
<dbReference type="SUPFAM" id="SSF52113">
    <property type="entry name" value="BRCT domain"/>
    <property type="match status" value="2"/>
</dbReference>
<dbReference type="InterPro" id="IPR001357">
    <property type="entry name" value="BRCT_dom"/>
</dbReference>
<dbReference type="InterPro" id="IPR049395">
    <property type="entry name" value="ECT2_PH"/>
</dbReference>
<dbReference type="VEuPathDB" id="VectorBase:GAUT025955"/>
<proteinExistence type="predicted"/>
<dbReference type="AlphaFoldDB" id="A0A1A9V4U5"/>
<organism evidence="3 4">
    <name type="scientific">Glossina austeni</name>
    <name type="common">Savannah tsetse fly</name>
    <dbReference type="NCBI Taxonomy" id="7395"/>
    <lineage>
        <taxon>Eukaryota</taxon>
        <taxon>Metazoa</taxon>
        <taxon>Ecdysozoa</taxon>
        <taxon>Arthropoda</taxon>
        <taxon>Hexapoda</taxon>
        <taxon>Insecta</taxon>
        <taxon>Pterygota</taxon>
        <taxon>Neoptera</taxon>
        <taxon>Endopterygota</taxon>
        <taxon>Diptera</taxon>
        <taxon>Brachycera</taxon>
        <taxon>Muscomorpha</taxon>
        <taxon>Hippoboscoidea</taxon>
        <taxon>Glossinidae</taxon>
        <taxon>Glossina</taxon>
    </lineage>
</organism>
<dbReference type="PROSITE" id="PS00741">
    <property type="entry name" value="DH_1"/>
    <property type="match status" value="1"/>
</dbReference>
<dbReference type="GO" id="GO:0005085">
    <property type="term" value="F:guanyl-nucleotide exchange factor activity"/>
    <property type="evidence" value="ECO:0007669"/>
    <property type="project" value="InterPro"/>
</dbReference>
<dbReference type="Pfam" id="PF00621">
    <property type="entry name" value="RhoGEF"/>
    <property type="match status" value="1"/>
</dbReference>
<evidence type="ECO:0008006" key="5">
    <source>
        <dbReference type="Google" id="ProtNLM"/>
    </source>
</evidence>
<evidence type="ECO:0000313" key="3">
    <source>
        <dbReference type="EnsemblMetazoa" id="GAUT025955-PA"/>
    </source>
</evidence>
<dbReference type="InterPro" id="IPR036420">
    <property type="entry name" value="BRCT_dom_sf"/>
</dbReference>
<accession>A0A1A9V4U5</accession>
<dbReference type="EnsemblMetazoa" id="GAUT025955-RA">
    <property type="protein sequence ID" value="GAUT025955-PA"/>
    <property type="gene ID" value="GAUT025955"/>
</dbReference>
<dbReference type="GO" id="GO:0005096">
    <property type="term" value="F:GTPase activator activity"/>
    <property type="evidence" value="ECO:0007669"/>
    <property type="project" value="InterPro"/>
</dbReference>
<reference evidence="3" key="1">
    <citation type="submission" date="2020-05" db="UniProtKB">
        <authorList>
            <consortium name="EnsemblMetazoa"/>
        </authorList>
    </citation>
    <scope>IDENTIFICATION</scope>
    <source>
        <strain evidence="3">TTRI</strain>
    </source>
</reference>
<dbReference type="GO" id="GO:0035556">
    <property type="term" value="P:intracellular signal transduction"/>
    <property type="evidence" value="ECO:0007669"/>
    <property type="project" value="InterPro"/>
</dbReference>
<dbReference type="Gene3D" id="2.30.29.30">
    <property type="entry name" value="Pleckstrin-homology domain (PH domain)/Phosphotyrosine-binding domain (PTB)"/>
    <property type="match status" value="1"/>
</dbReference>
<dbReference type="CDD" id="cd00160">
    <property type="entry name" value="RhoGEF"/>
    <property type="match status" value="1"/>
</dbReference>
<dbReference type="InterPro" id="IPR011993">
    <property type="entry name" value="PH-like_dom_sf"/>
</dbReference>
<dbReference type="GO" id="GO:2000431">
    <property type="term" value="P:regulation of cytokinesis, actomyosin contractile ring assembly"/>
    <property type="evidence" value="ECO:0007669"/>
    <property type="project" value="InterPro"/>
</dbReference>
<dbReference type="InterPro" id="IPR026817">
    <property type="entry name" value="Ect2"/>
</dbReference>
<feature type="domain" description="BRCT" evidence="2">
    <location>
        <begin position="98"/>
        <end position="182"/>
    </location>
</feature>
<dbReference type="PANTHER" id="PTHR16777">
    <property type="entry name" value="PROTEIN ECT2"/>
    <property type="match status" value="1"/>
</dbReference>
<dbReference type="InterPro" id="IPR000219">
    <property type="entry name" value="DH_dom"/>
</dbReference>
<dbReference type="Pfam" id="PF21243">
    <property type="entry name" value="ECT2_BRCT0"/>
    <property type="match status" value="1"/>
</dbReference>